<feature type="signal peptide" evidence="2">
    <location>
        <begin position="1"/>
        <end position="30"/>
    </location>
</feature>
<dbReference type="EMBL" id="LT962688">
    <property type="protein sequence ID" value="SOR29060.1"/>
    <property type="molecule type" value="Genomic_DNA"/>
</dbReference>
<dbReference type="AlphaFoldDB" id="A0A2N9APJ2"/>
<feature type="region of interest" description="Disordered" evidence="1">
    <location>
        <begin position="126"/>
        <end position="162"/>
    </location>
</feature>
<gene>
    <name evidence="3" type="ORF">TK0001_2458</name>
</gene>
<accession>A0A2N9APJ2</accession>
<evidence type="ECO:0000256" key="1">
    <source>
        <dbReference type="SAM" id="MobiDB-lite"/>
    </source>
</evidence>
<keyword evidence="2" id="KW-0732">Signal</keyword>
<evidence type="ECO:0000256" key="2">
    <source>
        <dbReference type="SAM" id="SignalP"/>
    </source>
</evidence>
<name>A0A2N9APJ2_METEX</name>
<feature type="chain" id="PRO_5014601722" evidence="2">
    <location>
        <begin position="31"/>
        <end position="162"/>
    </location>
</feature>
<evidence type="ECO:0000313" key="4">
    <source>
        <dbReference type="Proteomes" id="UP000233769"/>
    </source>
</evidence>
<proteinExistence type="predicted"/>
<dbReference type="Proteomes" id="UP000233769">
    <property type="component" value="Chromosome tk0001"/>
</dbReference>
<dbReference type="InterPro" id="IPR036866">
    <property type="entry name" value="RibonucZ/Hydroxyglut_hydro"/>
</dbReference>
<protein>
    <submittedName>
        <fullName evidence="3">Uncharacterized protein</fullName>
    </submittedName>
</protein>
<reference evidence="4" key="1">
    <citation type="submission" date="2017-10" db="EMBL/GenBank/DDBJ databases">
        <authorList>
            <person name="Regsiter A."/>
            <person name="William W."/>
        </authorList>
    </citation>
    <scope>NUCLEOTIDE SEQUENCE [LARGE SCALE GENOMIC DNA]</scope>
</reference>
<sequence>MPPMLPLPTRRAVLAAGACLSILRFPEARAAAPADRVGAFTVTPLRDGHFPLEPSMIPGADSEAGRALLAQAGLPPSGPSPEPVNAFLIRRGARHGLLDAGCGTVFGPGFDRVTAALAAEGVAARPDRDRMADPPPCGPCGRPAHGRWPRPLRQCRAGASGA</sequence>
<evidence type="ECO:0000313" key="3">
    <source>
        <dbReference type="EMBL" id="SOR29060.1"/>
    </source>
</evidence>
<organism evidence="3 4">
    <name type="scientific">Methylorubrum extorquens</name>
    <name type="common">Methylobacterium dichloromethanicum</name>
    <name type="synonym">Methylobacterium extorquens</name>
    <dbReference type="NCBI Taxonomy" id="408"/>
    <lineage>
        <taxon>Bacteria</taxon>
        <taxon>Pseudomonadati</taxon>
        <taxon>Pseudomonadota</taxon>
        <taxon>Alphaproteobacteria</taxon>
        <taxon>Hyphomicrobiales</taxon>
        <taxon>Methylobacteriaceae</taxon>
        <taxon>Methylorubrum</taxon>
    </lineage>
</organism>
<dbReference type="Gene3D" id="3.60.15.10">
    <property type="entry name" value="Ribonuclease Z/Hydroxyacylglutathione hydrolase-like"/>
    <property type="match status" value="1"/>
</dbReference>